<keyword evidence="6" id="KW-1185">Reference proteome</keyword>
<dbReference type="OrthoDB" id="192611at2759"/>
<evidence type="ECO:0000313" key="6">
    <source>
        <dbReference type="Proteomes" id="UP000283509"/>
    </source>
</evidence>
<dbReference type="Proteomes" id="UP000283509">
    <property type="component" value="Unassembled WGS sequence"/>
</dbReference>
<dbReference type="InterPro" id="IPR036058">
    <property type="entry name" value="Kazal_dom_sf"/>
</dbReference>
<feature type="domain" description="Kazal-like" evidence="4">
    <location>
        <begin position="182"/>
        <end position="237"/>
    </location>
</feature>
<keyword evidence="2" id="KW-0722">Serine protease inhibitor</keyword>
<reference evidence="5 6" key="2">
    <citation type="submission" date="2019-01" db="EMBL/GenBank/DDBJ databases">
        <title>The decoding of complex shrimp genome reveals the adaptation for benthos swimmer, frequently molting mechanism and breeding impact on genome.</title>
        <authorList>
            <person name="Sun Y."/>
            <person name="Gao Y."/>
            <person name="Yu Y."/>
        </authorList>
    </citation>
    <scope>NUCLEOTIDE SEQUENCE [LARGE SCALE GENOMIC DNA]</scope>
    <source>
        <tissue evidence="5">Muscle</tissue>
    </source>
</reference>
<protein>
    <recommendedName>
        <fullName evidence="4">Kazal-like domain-containing protein</fullName>
    </recommendedName>
</protein>
<dbReference type="InterPro" id="IPR002350">
    <property type="entry name" value="Kazal_dom"/>
</dbReference>
<keyword evidence="3" id="KW-1015">Disulfide bond</keyword>
<comment type="caution">
    <text evidence="5">The sequence shown here is derived from an EMBL/GenBank/DDBJ whole genome shotgun (WGS) entry which is preliminary data.</text>
</comment>
<proteinExistence type="predicted"/>
<evidence type="ECO:0000256" key="1">
    <source>
        <dbReference type="ARBA" id="ARBA00022690"/>
    </source>
</evidence>
<dbReference type="PROSITE" id="PS51465">
    <property type="entry name" value="KAZAL_2"/>
    <property type="match status" value="6"/>
</dbReference>
<dbReference type="CDD" id="cd00104">
    <property type="entry name" value="KAZAL_FS"/>
    <property type="match status" value="5"/>
</dbReference>
<dbReference type="GO" id="GO:0030154">
    <property type="term" value="P:cell differentiation"/>
    <property type="evidence" value="ECO:0007669"/>
    <property type="project" value="TreeGrafter"/>
</dbReference>
<feature type="domain" description="Kazal-like" evidence="4">
    <location>
        <begin position="298"/>
        <end position="356"/>
    </location>
</feature>
<sequence>MQAAMHGPPPTPLQPPPTFDVRDGVGSLDVTFDYIDPENIPTFDVVDPSACPEACTRIFLPVCGTDGVTYNNKCLLDIAACRTRLESSPVHLAFEGSCETLESVVSGAIGNVELGRPAEPAAPTSCPENCNKKFAPVCGSDGRTYNNECILNVAICNEQQRGVALAKAHDGACVVRDEATAAPAASSCPENCNRKFAPVCGSDGETYNNECILNVAICQAQQRGVKVAKAYDGACAGPLLDAFGSRGDGGEPPAGTAPTCPENCNRKFAPVCGSDGETYNNECILNQQQEDYGTSTSQEDAPDCPEVCEEVFAPVCGTDSVTYDNLCSLKQSSCLARAAGGGPPPVTRAFEGPCVAALPRGPVCEEECVRTFVPVCGSDGETYNNICLLKLADCLNPFVTISLVKEGACCSSSDLTSSDLAPHGGYLPPV</sequence>
<dbReference type="GO" id="GO:0005576">
    <property type="term" value="C:extracellular region"/>
    <property type="evidence" value="ECO:0007669"/>
    <property type="project" value="TreeGrafter"/>
</dbReference>
<feature type="domain" description="Kazal-like" evidence="4">
    <location>
        <begin position="254"/>
        <end position="297"/>
    </location>
</feature>
<feature type="domain" description="Kazal-like" evidence="4">
    <location>
        <begin position="45"/>
        <end position="100"/>
    </location>
</feature>
<evidence type="ECO:0000259" key="4">
    <source>
        <dbReference type="PROSITE" id="PS51465"/>
    </source>
</evidence>
<keyword evidence="1" id="KW-0646">Protease inhibitor</keyword>
<dbReference type="AlphaFoldDB" id="A0A423SMH1"/>
<dbReference type="PANTHER" id="PTHR10913">
    <property type="entry name" value="FOLLISTATIN-RELATED"/>
    <property type="match status" value="1"/>
</dbReference>
<accession>A0A423SMH1</accession>
<dbReference type="SUPFAM" id="SSF100895">
    <property type="entry name" value="Kazal-type serine protease inhibitors"/>
    <property type="match status" value="6"/>
</dbReference>
<gene>
    <name evidence="5" type="ORF">C7M84_016635</name>
</gene>
<evidence type="ECO:0000256" key="3">
    <source>
        <dbReference type="ARBA" id="ARBA00023157"/>
    </source>
</evidence>
<organism evidence="5 6">
    <name type="scientific">Penaeus vannamei</name>
    <name type="common">Whiteleg shrimp</name>
    <name type="synonym">Litopenaeus vannamei</name>
    <dbReference type="NCBI Taxonomy" id="6689"/>
    <lineage>
        <taxon>Eukaryota</taxon>
        <taxon>Metazoa</taxon>
        <taxon>Ecdysozoa</taxon>
        <taxon>Arthropoda</taxon>
        <taxon>Crustacea</taxon>
        <taxon>Multicrustacea</taxon>
        <taxon>Malacostraca</taxon>
        <taxon>Eumalacostraca</taxon>
        <taxon>Eucarida</taxon>
        <taxon>Decapoda</taxon>
        <taxon>Dendrobranchiata</taxon>
        <taxon>Penaeoidea</taxon>
        <taxon>Penaeidae</taxon>
        <taxon>Penaeus</taxon>
    </lineage>
</organism>
<dbReference type="InterPro" id="IPR050653">
    <property type="entry name" value="Prot_Inhib_GrowthFact_Antg"/>
</dbReference>
<dbReference type="STRING" id="6689.A0A423SMH1"/>
<dbReference type="EMBL" id="QCYY01003089">
    <property type="protein sequence ID" value="ROT65402.1"/>
    <property type="molecule type" value="Genomic_DNA"/>
</dbReference>
<evidence type="ECO:0000256" key="2">
    <source>
        <dbReference type="ARBA" id="ARBA00022900"/>
    </source>
</evidence>
<reference evidence="5 6" key="1">
    <citation type="submission" date="2018-04" db="EMBL/GenBank/DDBJ databases">
        <authorList>
            <person name="Zhang X."/>
            <person name="Yuan J."/>
            <person name="Li F."/>
            <person name="Xiang J."/>
        </authorList>
    </citation>
    <scope>NUCLEOTIDE SEQUENCE [LARGE SCALE GENOMIC DNA]</scope>
    <source>
        <tissue evidence="5">Muscle</tissue>
    </source>
</reference>
<evidence type="ECO:0000313" key="5">
    <source>
        <dbReference type="EMBL" id="ROT65402.1"/>
    </source>
</evidence>
<name>A0A423SMH1_PENVA</name>
<dbReference type="Gene3D" id="3.30.60.30">
    <property type="match status" value="6"/>
</dbReference>
<dbReference type="PANTHER" id="PTHR10913:SF45">
    <property type="entry name" value="FOLLISTATIN, ISOFORM A-RELATED"/>
    <property type="match status" value="1"/>
</dbReference>
<feature type="domain" description="Kazal-like" evidence="4">
    <location>
        <begin position="358"/>
        <end position="409"/>
    </location>
</feature>
<dbReference type="SMART" id="SM00280">
    <property type="entry name" value="KAZAL"/>
    <property type="match status" value="6"/>
</dbReference>
<feature type="domain" description="Kazal-like" evidence="4">
    <location>
        <begin position="120"/>
        <end position="175"/>
    </location>
</feature>
<dbReference type="Pfam" id="PF00050">
    <property type="entry name" value="Kazal_1"/>
    <property type="match status" value="5"/>
</dbReference>
<dbReference type="Pfam" id="PF07648">
    <property type="entry name" value="Kazal_2"/>
    <property type="match status" value="1"/>
</dbReference>